<sequence>MRTFSKPAIDVPAQLELLKHRGLNVQDEVGAASFLQSVSFFRLTPYMRPFQQPEDVNHRFRDGSQFDQLTRLYDFDRQLRLLTMDAIERVEIASRSAISNHMGPTHGSHWYINSQMFHQMFDHQRLLTTLSLKQSTAMRHFQRECESIDRLRADDMRKRLLKRQRAKESYARYYPATYVHPPLMPGWAMLEELTLGDLSHLYKGLAKDADKKAIAKRLGLAAPLMQSWLHTLTTIRNMCAHHSRLWNRELGIRPELPRKASFLWPEQLFQPGPHTRIFAALCILNHLMHQVSPHSNWDQRLHRLICEFPEVSLKAMGFPLDWYQDPFWHALGNRTPRCFR</sequence>
<proteinExistence type="predicted"/>
<dbReference type="AlphaFoldDB" id="A0A7Z6MV35"/>
<name>A0A7Z6MV35_PSEFL</name>
<comment type="caution">
    <text evidence="1">The sequence shown here is derived from an EMBL/GenBank/DDBJ whole genome shotgun (WGS) entry which is preliminary data.</text>
</comment>
<protein>
    <submittedName>
        <fullName evidence="1">Abi family protein</fullName>
    </submittedName>
</protein>
<dbReference type="EMBL" id="QRBA01000010">
    <property type="protein sequence ID" value="RDS89547.1"/>
    <property type="molecule type" value="Genomic_DNA"/>
</dbReference>
<evidence type="ECO:0000313" key="1">
    <source>
        <dbReference type="EMBL" id="RDS89547.1"/>
    </source>
</evidence>
<dbReference type="Proteomes" id="UP000255541">
    <property type="component" value="Unassembled WGS sequence"/>
</dbReference>
<accession>A0A7Z6MV35</accession>
<dbReference type="RefSeq" id="WP_115487487.1">
    <property type="nucleotide sequence ID" value="NZ_QRBA01000010.1"/>
</dbReference>
<gene>
    <name evidence="1" type="ORF">DL347_18185</name>
</gene>
<evidence type="ECO:0000313" key="2">
    <source>
        <dbReference type="Proteomes" id="UP000255541"/>
    </source>
</evidence>
<reference evidence="1 2" key="1">
    <citation type="submission" date="2018-07" db="EMBL/GenBank/DDBJ databases">
        <title>Draft Genome Sequence of Pseudomonas fluorescens AHK-1 associated with canker disease of kiwifruit.</title>
        <authorList>
            <person name="Wu Z."/>
        </authorList>
    </citation>
    <scope>NUCLEOTIDE SEQUENCE [LARGE SCALE GENOMIC DNA]</scope>
    <source>
        <strain evidence="1 2">AHK-1</strain>
    </source>
</reference>
<dbReference type="InterPro" id="IPR011664">
    <property type="entry name" value="Abi_system_AbiD/AbiF-like"/>
</dbReference>
<dbReference type="Pfam" id="PF07751">
    <property type="entry name" value="Abi_2"/>
    <property type="match status" value="1"/>
</dbReference>
<organism evidence="1 2">
    <name type="scientific">Pseudomonas fluorescens</name>
    <dbReference type="NCBI Taxonomy" id="294"/>
    <lineage>
        <taxon>Bacteria</taxon>
        <taxon>Pseudomonadati</taxon>
        <taxon>Pseudomonadota</taxon>
        <taxon>Gammaproteobacteria</taxon>
        <taxon>Pseudomonadales</taxon>
        <taxon>Pseudomonadaceae</taxon>
        <taxon>Pseudomonas</taxon>
    </lineage>
</organism>